<protein>
    <recommendedName>
        <fullName evidence="6">Disulfide-bond oxidoreductase YfcG</fullName>
    </recommendedName>
</protein>
<dbReference type="PANTHER" id="PTHR44051:SF8">
    <property type="entry name" value="GLUTATHIONE S-TRANSFERASE GSTA"/>
    <property type="match status" value="1"/>
</dbReference>
<dbReference type="EMBL" id="OMOQ01000001">
    <property type="protein sequence ID" value="SPH17038.1"/>
    <property type="molecule type" value="Genomic_DNA"/>
</dbReference>
<comment type="similarity">
    <text evidence="1">Belongs to the GST superfamily.</text>
</comment>
<dbReference type="InterPro" id="IPR036282">
    <property type="entry name" value="Glutathione-S-Trfase_C_sf"/>
</dbReference>
<feature type="domain" description="GST N-terminal" evidence="2">
    <location>
        <begin position="1"/>
        <end position="91"/>
    </location>
</feature>
<accession>A0A2R8B360</accession>
<dbReference type="SFLD" id="SFLDS00019">
    <property type="entry name" value="Glutathione_Transferase_(cytos"/>
    <property type="match status" value="1"/>
</dbReference>
<dbReference type="RefSeq" id="WP_108851520.1">
    <property type="nucleotide sequence ID" value="NZ_OMOQ01000001.1"/>
</dbReference>
<evidence type="ECO:0000259" key="3">
    <source>
        <dbReference type="PROSITE" id="PS50405"/>
    </source>
</evidence>
<dbReference type="PROSITE" id="PS50405">
    <property type="entry name" value="GST_CTER"/>
    <property type="match status" value="1"/>
</dbReference>
<dbReference type="Pfam" id="PF00043">
    <property type="entry name" value="GST_C"/>
    <property type="match status" value="1"/>
</dbReference>
<dbReference type="PANTHER" id="PTHR44051">
    <property type="entry name" value="GLUTATHIONE S-TRANSFERASE-RELATED"/>
    <property type="match status" value="1"/>
</dbReference>
<gene>
    <name evidence="4" type="ORF">DEA8626_00552</name>
</gene>
<dbReference type="CDD" id="cd03046">
    <property type="entry name" value="GST_N_GTT1_like"/>
    <property type="match status" value="1"/>
</dbReference>
<evidence type="ECO:0008006" key="6">
    <source>
        <dbReference type="Google" id="ProtNLM"/>
    </source>
</evidence>
<dbReference type="OrthoDB" id="9810080at2"/>
<organism evidence="4 5">
    <name type="scientific">Albidovulum aquaemixtae</name>
    <dbReference type="NCBI Taxonomy" id="1542388"/>
    <lineage>
        <taxon>Bacteria</taxon>
        <taxon>Pseudomonadati</taxon>
        <taxon>Pseudomonadota</taxon>
        <taxon>Alphaproteobacteria</taxon>
        <taxon>Rhodobacterales</taxon>
        <taxon>Paracoccaceae</taxon>
        <taxon>Albidovulum</taxon>
    </lineage>
</organism>
<evidence type="ECO:0000256" key="1">
    <source>
        <dbReference type="RuleBase" id="RU003494"/>
    </source>
</evidence>
<sequence>MLTIYGVYRSRAARNFWLLEEFDMEFEHVPVIQAYRLPDPEAENAPFNTQSPGFLSVSPAGAVPVLKDGDFVLSESLAMNHYIARKGGGALAPADDKETALMEQWALYGMTAIEAHALAIMYVHAEGRAKTPGGEAEITAETGRLRRPLAVLDSHLREHGHMVGGRFTVADINMAEIVRYAQAEPGLVDLYPAVAKWLANCHARPAFKAMWERRLAEPA</sequence>
<dbReference type="AlphaFoldDB" id="A0A2R8B360"/>
<dbReference type="InterPro" id="IPR004045">
    <property type="entry name" value="Glutathione_S-Trfase_N"/>
</dbReference>
<name>A0A2R8B360_9RHOB</name>
<keyword evidence="5" id="KW-1185">Reference proteome</keyword>
<dbReference type="SUPFAM" id="SSF52833">
    <property type="entry name" value="Thioredoxin-like"/>
    <property type="match status" value="1"/>
</dbReference>
<dbReference type="Pfam" id="PF02798">
    <property type="entry name" value="GST_N"/>
    <property type="match status" value="1"/>
</dbReference>
<dbReference type="InterPro" id="IPR040079">
    <property type="entry name" value="Glutathione_S-Trfase"/>
</dbReference>
<dbReference type="SFLD" id="SFLDG00358">
    <property type="entry name" value="Main_(cytGST)"/>
    <property type="match status" value="1"/>
</dbReference>
<dbReference type="SUPFAM" id="SSF47616">
    <property type="entry name" value="GST C-terminal domain-like"/>
    <property type="match status" value="1"/>
</dbReference>
<evidence type="ECO:0000259" key="2">
    <source>
        <dbReference type="PROSITE" id="PS50404"/>
    </source>
</evidence>
<dbReference type="Gene3D" id="1.20.1050.10">
    <property type="match status" value="1"/>
</dbReference>
<dbReference type="InterPro" id="IPR004046">
    <property type="entry name" value="GST_C"/>
</dbReference>
<dbReference type="InterPro" id="IPR036249">
    <property type="entry name" value="Thioredoxin-like_sf"/>
</dbReference>
<dbReference type="Gene3D" id="3.40.30.10">
    <property type="entry name" value="Glutaredoxin"/>
    <property type="match status" value="1"/>
</dbReference>
<reference evidence="4 5" key="1">
    <citation type="submission" date="2018-03" db="EMBL/GenBank/DDBJ databases">
        <authorList>
            <person name="Keele B.F."/>
        </authorList>
    </citation>
    <scope>NUCLEOTIDE SEQUENCE [LARGE SCALE GENOMIC DNA]</scope>
    <source>
        <strain evidence="4 5">CECT 8626</strain>
    </source>
</reference>
<proteinExistence type="inferred from homology"/>
<dbReference type="Proteomes" id="UP000244924">
    <property type="component" value="Unassembled WGS sequence"/>
</dbReference>
<feature type="domain" description="GST C-terminal" evidence="3">
    <location>
        <begin position="95"/>
        <end position="219"/>
    </location>
</feature>
<evidence type="ECO:0000313" key="5">
    <source>
        <dbReference type="Proteomes" id="UP000244924"/>
    </source>
</evidence>
<dbReference type="InterPro" id="IPR010987">
    <property type="entry name" value="Glutathione-S-Trfase_C-like"/>
</dbReference>
<evidence type="ECO:0000313" key="4">
    <source>
        <dbReference type="EMBL" id="SPH17038.1"/>
    </source>
</evidence>
<dbReference type="PROSITE" id="PS50404">
    <property type="entry name" value="GST_NTER"/>
    <property type="match status" value="1"/>
</dbReference>